<name>G8JYV9_RHOFA</name>
<keyword evidence="4" id="KW-0788">Thiol protease</keyword>
<evidence type="ECO:0000313" key="7">
    <source>
        <dbReference type="EMBL" id="AET25230.1"/>
    </source>
</evidence>
<evidence type="ECO:0000256" key="6">
    <source>
        <dbReference type="SAM" id="Phobius"/>
    </source>
</evidence>
<reference evidence="7" key="5">
    <citation type="journal article" date="2012" name="Mol. Plant Microbe Interact.">
        <title>pFiD188, the linear virulence plasmid of Rhodococcus fascians D188.</title>
        <authorList>
            <person name="Francis I."/>
            <person name="De Keyser A."/>
            <person name="De Backer P."/>
            <person name="Simon-Mateo C."/>
            <person name="Kalkus J."/>
            <person name="Pertry I."/>
            <person name="Ardiles-Diaz W."/>
            <person name="De Rycke R."/>
            <person name="Vandeputte O.M."/>
            <person name="El Jaziri M."/>
            <person name="Holsters M."/>
            <person name="Vereecke D."/>
        </authorList>
    </citation>
    <scope>NUCLEOTIDE SEQUENCE</scope>
    <source>
        <strain evidence="7">D188</strain>
        <plasmid evidence="7">pFiD188</plasmid>
    </source>
</reference>
<dbReference type="SUPFAM" id="SSF53955">
    <property type="entry name" value="Lysozyme-like"/>
    <property type="match status" value="1"/>
</dbReference>
<evidence type="ECO:0000256" key="3">
    <source>
        <dbReference type="ARBA" id="ARBA00022801"/>
    </source>
</evidence>
<dbReference type="Pfam" id="PF00877">
    <property type="entry name" value="NLPC_P60"/>
    <property type="match status" value="1"/>
</dbReference>
<dbReference type="InterPro" id="IPR051794">
    <property type="entry name" value="PG_Endopeptidase_C40"/>
</dbReference>
<feature type="region of interest" description="Disordered" evidence="5">
    <location>
        <begin position="53"/>
        <end position="91"/>
    </location>
</feature>
<dbReference type="KEGG" id="rfa:A3L23_04959"/>
<gene>
    <name evidence="7" type="ORF">pFi_094</name>
</gene>
<feature type="region of interest" description="Disordered" evidence="5">
    <location>
        <begin position="205"/>
        <end position="229"/>
    </location>
</feature>
<dbReference type="PANTHER" id="PTHR47359">
    <property type="entry name" value="PEPTIDOGLYCAN DL-ENDOPEPTIDASE CWLO"/>
    <property type="match status" value="1"/>
</dbReference>
<keyword evidence="6" id="KW-0812">Transmembrane</keyword>
<keyword evidence="6" id="KW-1133">Transmembrane helix</keyword>
<dbReference type="SUPFAM" id="SSF51261">
    <property type="entry name" value="Duplicated hybrid motif"/>
    <property type="match status" value="1"/>
</dbReference>
<feature type="transmembrane region" description="Helical" evidence="6">
    <location>
        <begin position="24"/>
        <end position="47"/>
    </location>
</feature>
<protein>
    <submittedName>
        <fullName evidence="7">Putative peptidase family M23 protein</fullName>
    </submittedName>
</protein>
<dbReference type="Gene3D" id="2.70.70.10">
    <property type="entry name" value="Glucose Permease (Domain IIA)"/>
    <property type="match status" value="1"/>
</dbReference>
<dbReference type="Pfam" id="PF01551">
    <property type="entry name" value="Peptidase_M23"/>
    <property type="match status" value="1"/>
</dbReference>
<dbReference type="Gene3D" id="3.90.1720.10">
    <property type="entry name" value="endopeptidase domain like (from Nostoc punctiforme)"/>
    <property type="match status" value="1"/>
</dbReference>
<dbReference type="EMBL" id="JN093097">
    <property type="protein sequence ID" value="AET25230.1"/>
    <property type="molecule type" value="Genomic_DNA"/>
</dbReference>
<dbReference type="GO" id="GO:0006508">
    <property type="term" value="P:proteolysis"/>
    <property type="evidence" value="ECO:0007669"/>
    <property type="project" value="UniProtKB-KW"/>
</dbReference>
<keyword evidence="6" id="KW-0472">Membrane</keyword>
<keyword evidence="3" id="KW-0378">Hydrolase</keyword>
<evidence type="ECO:0000256" key="2">
    <source>
        <dbReference type="ARBA" id="ARBA00022670"/>
    </source>
</evidence>
<keyword evidence="7" id="KW-0614">Plasmid</keyword>
<reference evidence="7" key="4">
    <citation type="submission" date="2011-06" db="EMBL/GenBank/DDBJ databases">
        <authorList>
            <person name="Vereecke D.M."/>
        </authorList>
    </citation>
    <scope>NUCLEOTIDE SEQUENCE</scope>
    <source>
        <strain evidence="7">D188</strain>
        <plasmid evidence="7">pFiD188</plasmid>
    </source>
</reference>
<evidence type="ECO:0000256" key="1">
    <source>
        <dbReference type="ARBA" id="ARBA00007074"/>
    </source>
</evidence>
<dbReference type="InterPro" id="IPR000064">
    <property type="entry name" value="NLP_P60_dom"/>
</dbReference>
<dbReference type="InterPro" id="IPR011055">
    <property type="entry name" value="Dup_hybrid_motif"/>
</dbReference>
<dbReference type="InterPro" id="IPR038765">
    <property type="entry name" value="Papain-like_cys_pep_sf"/>
</dbReference>
<dbReference type="PROSITE" id="PS51935">
    <property type="entry name" value="NLPC_P60"/>
    <property type="match status" value="1"/>
</dbReference>
<dbReference type="InterPro" id="IPR023346">
    <property type="entry name" value="Lysozyme-like_dom_sf"/>
</dbReference>
<proteinExistence type="inferred from homology"/>
<reference evidence="7" key="1">
    <citation type="journal article" date="2009" name="Proc. Natl. Acad. Sci. U.S.A.">
        <title>Identification of Rhodococcus fascians cytokinins and their modus operandi to reshape the plant.</title>
        <authorList>
            <person name="Pertry I."/>
            <person name="Vaclavikova K."/>
            <person name="Depuydt S."/>
            <person name="Galuszka P."/>
            <person name="Spichal L."/>
            <person name="Temmerman W."/>
            <person name="Stes E."/>
            <person name="Schmulling T."/>
            <person name="Kakimoto T."/>
            <person name="Van Montagu M.C."/>
            <person name="Strnad M."/>
            <person name="Holsters M."/>
            <person name="Tarkowski P."/>
            <person name="Vereecke D."/>
        </authorList>
    </citation>
    <scope>NUCLEOTIDE SEQUENCE</scope>
    <source>
        <strain evidence="7">D188</strain>
        <plasmid evidence="7">pFiD188</plasmid>
    </source>
</reference>
<sequence length="529" mass="53571">MTLVAPPETAVSPNSKAPRRWWKLALAVGIAALGVLVVIPLMVVVLVTSSGSSGCAPTVSSGTGGDDASPLTPSGPIGKPTRDGTTTMTSPFGQRWGTMHQGVDFAGPIGTPIYAALDGTVVKAGPAQGFGMWIVLDSIVDGKPVSTVYGHMYPNGVLVKEGQQVKVGDHIADIGNAGGSTGPHLHFEYWEGGRLQGGTAIDPMSKLGQAGSPQSSGADSPTGAGTAVDCGFGTAGGDLRTGSVPPEFEPWIRKAGAVCPGVGAPLIASQLSAENGFRYGPSAPVSSTGALGPAQFMPGTWATWGKDYDGDGRADPNSIGDAVISQAHFMCAINGDITAAIAARKVKGDPTALTIAAYNAGPAAVLAAGGMPSGGDYTTQTQPYVAKILAGQAQYTSEGSTGRFVPTGADGDNVVEAARQYLGTPYVWGGGDINGPSRGGFDCSGLTSFAYFAGKHITLPRTSEAQWGVGSEIPIDQAMPGDLVFGSFEANGPGHVGIYIGGGQMIHAPTTGDVVKQAPLMAGMKARRI</sequence>
<dbReference type="CDD" id="cd12797">
    <property type="entry name" value="M23_peptidase"/>
    <property type="match status" value="1"/>
</dbReference>
<dbReference type="PATRIC" id="fig|1051973.4.peg.5003"/>
<keyword evidence="2" id="KW-0645">Protease</keyword>
<dbReference type="InterPro" id="IPR016047">
    <property type="entry name" value="M23ase_b-sheet_dom"/>
</dbReference>
<dbReference type="AlphaFoldDB" id="G8JYV9"/>
<accession>G8JYV9</accession>
<organism evidence="7">
    <name type="scientific">Rhodococcoides fascians D188</name>
    <dbReference type="NCBI Taxonomy" id="1051973"/>
    <lineage>
        <taxon>Bacteria</taxon>
        <taxon>Bacillati</taxon>
        <taxon>Actinomycetota</taxon>
        <taxon>Actinomycetes</taxon>
        <taxon>Mycobacteriales</taxon>
        <taxon>Nocardiaceae</taxon>
        <taxon>Rhodococcoides</taxon>
    </lineage>
</organism>
<dbReference type="Pfam" id="PF13406">
    <property type="entry name" value="SLT_2"/>
    <property type="match status" value="1"/>
</dbReference>
<dbReference type="Gene3D" id="1.10.530.10">
    <property type="match status" value="1"/>
</dbReference>
<evidence type="ECO:0000256" key="4">
    <source>
        <dbReference type="ARBA" id="ARBA00022807"/>
    </source>
</evidence>
<evidence type="ECO:0000256" key="5">
    <source>
        <dbReference type="SAM" id="MobiDB-lite"/>
    </source>
</evidence>
<dbReference type="GO" id="GO:0008234">
    <property type="term" value="F:cysteine-type peptidase activity"/>
    <property type="evidence" value="ECO:0007669"/>
    <property type="project" value="UniProtKB-KW"/>
</dbReference>
<geneLocation type="plasmid" evidence="7">
    <name>pFiD188</name>
</geneLocation>
<reference evidence="7" key="2">
    <citation type="journal article" date="2010" name="Mol. Plant Microbe Interact.">
        <title>Rhodococcus fascians impacts plant development through the dynamic fas-mediated production of a cytokinin mix.</title>
        <authorList>
            <person name="Pertry I."/>
            <person name="Vaclavikova K."/>
            <person name="Gemrotova M."/>
            <person name="Spichal L."/>
            <person name="Galuszka P."/>
            <person name="Depuydt S."/>
            <person name="Temmerman W."/>
            <person name="Stes E."/>
            <person name="De Keyser A."/>
            <person name="Riefler M."/>
            <person name="Biondi S."/>
            <person name="Novak O."/>
            <person name="Schmulling T."/>
            <person name="Strnad M."/>
            <person name="Tarkowski P."/>
            <person name="Holsters M."/>
            <person name="Vereecke D."/>
        </authorList>
    </citation>
    <scope>NUCLEOTIDE SEQUENCE</scope>
    <source>
        <strain evidence="7">D188</strain>
        <plasmid evidence="7">pFiD188</plasmid>
    </source>
</reference>
<dbReference type="InterPro" id="IPR031304">
    <property type="entry name" value="SLT_2"/>
</dbReference>
<dbReference type="CDD" id="cd13399">
    <property type="entry name" value="Slt35-like"/>
    <property type="match status" value="1"/>
</dbReference>
<comment type="similarity">
    <text evidence="1">Belongs to the peptidase C40 family.</text>
</comment>
<dbReference type="SUPFAM" id="SSF54001">
    <property type="entry name" value="Cysteine proteinases"/>
    <property type="match status" value="1"/>
</dbReference>
<dbReference type="PANTHER" id="PTHR47359:SF3">
    <property type="entry name" value="NLP_P60 DOMAIN-CONTAINING PROTEIN-RELATED"/>
    <property type="match status" value="1"/>
</dbReference>
<reference evidence="7" key="3">
    <citation type="journal article" date="2011" name="Annu. Rev. Phytopathol.">
        <title>A successful bacterial coup d'etat: how Rhodococcus fascians redirects plant development.</title>
        <authorList>
            <person name="Stes E."/>
            <person name="Vandeputte O.M."/>
            <person name="El Jaziri M."/>
            <person name="Holsters M."/>
            <person name="Vereecke D."/>
        </authorList>
    </citation>
    <scope>NUCLEOTIDE SEQUENCE</scope>
    <source>
        <strain evidence="7">D188</strain>
        <plasmid evidence="7">pFiD188</plasmid>
    </source>
</reference>